<name>A0A7I7Q0Z3_9MYCO</name>
<dbReference type="InterPro" id="IPR036188">
    <property type="entry name" value="FAD/NAD-bd_sf"/>
</dbReference>
<evidence type="ECO:0000313" key="6">
    <source>
        <dbReference type="EMBL" id="BBY19801.1"/>
    </source>
</evidence>
<comment type="similarity">
    <text evidence="2">Belongs to the GMC oxidoreductase family.</text>
</comment>
<dbReference type="GO" id="GO:0016614">
    <property type="term" value="F:oxidoreductase activity, acting on CH-OH group of donors"/>
    <property type="evidence" value="ECO:0007669"/>
    <property type="project" value="InterPro"/>
</dbReference>
<evidence type="ECO:0000256" key="2">
    <source>
        <dbReference type="ARBA" id="ARBA00010790"/>
    </source>
</evidence>
<dbReference type="KEGG" id="msto:MSTO_00060"/>
<comment type="cofactor">
    <cofactor evidence="1">
        <name>FAD</name>
        <dbReference type="ChEBI" id="CHEBI:57692"/>
    </cofactor>
</comment>
<accession>A0A7I7Q0Z3</accession>
<gene>
    <name evidence="6" type="ORF">MSTO_00060</name>
</gene>
<dbReference type="AlphaFoldDB" id="A0A7I7Q0Z3"/>
<keyword evidence="7" id="KW-1185">Reference proteome</keyword>
<dbReference type="Proteomes" id="UP000467130">
    <property type="component" value="Chromosome"/>
</dbReference>
<dbReference type="Gene3D" id="3.50.50.60">
    <property type="entry name" value="FAD/NAD(P)-binding domain"/>
    <property type="match status" value="1"/>
</dbReference>
<dbReference type="PANTHER" id="PTHR11552:SF147">
    <property type="entry name" value="CHOLINE DEHYDROGENASE, MITOCHONDRIAL"/>
    <property type="match status" value="1"/>
</dbReference>
<dbReference type="InterPro" id="IPR012132">
    <property type="entry name" value="GMC_OxRdtase"/>
</dbReference>
<dbReference type="RefSeq" id="WP_269475875.1">
    <property type="nucleotide sequence ID" value="NZ_AP022587.1"/>
</dbReference>
<evidence type="ECO:0000256" key="4">
    <source>
        <dbReference type="ARBA" id="ARBA00022827"/>
    </source>
</evidence>
<evidence type="ECO:0000313" key="7">
    <source>
        <dbReference type="Proteomes" id="UP000467130"/>
    </source>
</evidence>
<organism evidence="6 7">
    <name type="scientific">Mycobacterium stomatepiae</name>
    <dbReference type="NCBI Taxonomy" id="470076"/>
    <lineage>
        <taxon>Bacteria</taxon>
        <taxon>Bacillati</taxon>
        <taxon>Actinomycetota</taxon>
        <taxon>Actinomycetes</taxon>
        <taxon>Mycobacteriales</taxon>
        <taxon>Mycobacteriaceae</taxon>
        <taxon>Mycobacterium</taxon>
        <taxon>Mycobacterium simiae complex</taxon>
    </lineage>
</organism>
<evidence type="ECO:0000256" key="1">
    <source>
        <dbReference type="ARBA" id="ARBA00001974"/>
    </source>
</evidence>
<dbReference type="PANTHER" id="PTHR11552">
    <property type="entry name" value="GLUCOSE-METHANOL-CHOLINE GMC OXIDOREDUCTASE"/>
    <property type="match status" value="1"/>
</dbReference>
<proteinExistence type="inferred from homology"/>
<evidence type="ECO:0000259" key="5">
    <source>
        <dbReference type="PROSITE" id="PS00624"/>
    </source>
</evidence>
<keyword evidence="4" id="KW-0274">FAD</keyword>
<dbReference type="Gene3D" id="3.30.560.10">
    <property type="entry name" value="Glucose Oxidase, domain 3"/>
    <property type="match status" value="1"/>
</dbReference>
<dbReference type="GO" id="GO:0050660">
    <property type="term" value="F:flavin adenine dinucleotide binding"/>
    <property type="evidence" value="ECO:0007669"/>
    <property type="project" value="InterPro"/>
</dbReference>
<keyword evidence="3" id="KW-0285">Flavoprotein</keyword>
<dbReference type="EMBL" id="AP022587">
    <property type="protein sequence ID" value="BBY19801.1"/>
    <property type="molecule type" value="Genomic_DNA"/>
</dbReference>
<sequence length="119" mass="12398">MILAGGTVNSSQLLLLSGIGPADPLRALGIDVKVDVPGVGENLHDHTMTPIVWATQGSTDLLEMASPENLAIWQDRRGVPFASNGGEVGGFLSTSGDGIPNIQFIGDQHHSSGRFSPPL</sequence>
<dbReference type="InterPro" id="IPR000172">
    <property type="entry name" value="GMC_OxRdtase_N"/>
</dbReference>
<dbReference type="SUPFAM" id="SSF51905">
    <property type="entry name" value="FAD/NAD(P)-binding domain"/>
    <property type="match status" value="1"/>
</dbReference>
<evidence type="ECO:0000256" key="3">
    <source>
        <dbReference type="ARBA" id="ARBA00022630"/>
    </source>
</evidence>
<dbReference type="PROSITE" id="PS00624">
    <property type="entry name" value="GMC_OXRED_2"/>
    <property type="match status" value="1"/>
</dbReference>
<protein>
    <recommendedName>
        <fullName evidence="5">Glucose-methanol-choline oxidoreductase N-terminal domain-containing protein</fullName>
    </recommendedName>
</protein>
<feature type="domain" description="Glucose-methanol-choline oxidoreductase N-terminal" evidence="5">
    <location>
        <begin position="6"/>
        <end position="20"/>
    </location>
</feature>
<dbReference type="Pfam" id="PF00732">
    <property type="entry name" value="GMC_oxred_N"/>
    <property type="match status" value="1"/>
</dbReference>
<reference evidence="6 7" key="1">
    <citation type="journal article" date="2019" name="Emerg. Microbes Infect.">
        <title>Comprehensive subspecies identification of 175 nontuberculous mycobacteria species based on 7547 genomic profiles.</title>
        <authorList>
            <person name="Matsumoto Y."/>
            <person name="Kinjo T."/>
            <person name="Motooka D."/>
            <person name="Nabeya D."/>
            <person name="Jung N."/>
            <person name="Uechi K."/>
            <person name="Horii T."/>
            <person name="Iida T."/>
            <person name="Fujita J."/>
            <person name="Nakamura S."/>
        </authorList>
    </citation>
    <scope>NUCLEOTIDE SEQUENCE [LARGE SCALE GENOMIC DNA]</scope>
    <source>
        <strain evidence="6 7">JCM 17783</strain>
    </source>
</reference>